<organism evidence="1">
    <name type="scientific">uncultured prokaryote</name>
    <dbReference type="NCBI Taxonomy" id="198431"/>
    <lineage>
        <taxon>unclassified sequences</taxon>
        <taxon>environmental samples</taxon>
    </lineage>
</organism>
<protein>
    <submittedName>
        <fullName evidence="1">Uncharacterized protein</fullName>
    </submittedName>
</protein>
<reference evidence="1" key="1">
    <citation type="submission" date="2015-06" db="EMBL/GenBank/DDBJ databases">
        <authorList>
            <person name="Joergensen T."/>
        </authorList>
    </citation>
    <scope>NUCLEOTIDE SEQUENCE</scope>
    <source>
        <strain evidence="1">RGFK1231</strain>
    </source>
</reference>
<reference evidence="1" key="2">
    <citation type="submission" date="2015-07" db="EMBL/GenBank/DDBJ databases">
        <title>Plasmids, circular viruses and viroids from rat gut.</title>
        <authorList>
            <person name="Jorgensen T.J."/>
            <person name="Hansen M.A."/>
            <person name="Xu Z."/>
            <person name="Tabak M.A."/>
            <person name="Sorensen S.J."/>
            <person name="Hansen L.H."/>
        </authorList>
    </citation>
    <scope>NUCLEOTIDE SEQUENCE</scope>
    <source>
        <strain evidence="1">RGFK1231</strain>
    </source>
</reference>
<dbReference type="AlphaFoldDB" id="A0A0H5Q5M6"/>
<sequence>MIERTVVSVSTDIRRDHQGLLLQVTVTYCESSLGGGQMKKEVDRYGPLTVQELQDIVEVITTSRLPGQVHAFLFEPALFQV</sequence>
<proteinExistence type="predicted"/>
<accession>A0A0H5Q5M6</accession>
<dbReference type="EMBL" id="LN853804">
    <property type="protein sequence ID" value="CRY96719.1"/>
    <property type="molecule type" value="Genomic_DNA"/>
</dbReference>
<evidence type="ECO:0000313" key="1">
    <source>
        <dbReference type="EMBL" id="CRY96719.1"/>
    </source>
</evidence>
<name>A0A0H5Q5M6_9ZZZZ</name>